<evidence type="ECO:0000313" key="1">
    <source>
        <dbReference type="EMBL" id="SPZ91964.1"/>
    </source>
</evidence>
<dbReference type="Gene3D" id="3.30.1240.10">
    <property type="match status" value="1"/>
</dbReference>
<keyword evidence="1" id="KW-0413">Isomerase</keyword>
<dbReference type="InterPro" id="IPR023214">
    <property type="entry name" value="HAD_sf"/>
</dbReference>
<dbReference type="Proteomes" id="UP000251241">
    <property type="component" value="Unassembled WGS sequence"/>
</dbReference>
<dbReference type="NCBIfam" id="TIGR01484">
    <property type="entry name" value="HAD-SF-IIB"/>
    <property type="match status" value="1"/>
</dbReference>
<dbReference type="NCBIfam" id="TIGR00099">
    <property type="entry name" value="Cof-subfamily"/>
    <property type="match status" value="1"/>
</dbReference>
<proteinExistence type="predicted"/>
<dbReference type="Gene3D" id="3.40.50.1000">
    <property type="entry name" value="HAD superfamily/HAD-like"/>
    <property type="match status" value="1"/>
</dbReference>
<name>A0A2X2JE09_SPHMU</name>
<evidence type="ECO:0000313" key="2">
    <source>
        <dbReference type="Proteomes" id="UP000251241"/>
    </source>
</evidence>
<dbReference type="InterPro" id="IPR006379">
    <property type="entry name" value="HAD-SF_hydro_IIB"/>
</dbReference>
<dbReference type="InterPro" id="IPR036412">
    <property type="entry name" value="HAD-like_sf"/>
</dbReference>
<dbReference type="InterPro" id="IPR000150">
    <property type="entry name" value="Cof"/>
</dbReference>
<protein>
    <submittedName>
        <fullName evidence="1">Bifunctional phosphatase/peptidyl-prolyl cis-trans isomerase</fullName>
    </submittedName>
</protein>
<dbReference type="GO" id="GO:0005829">
    <property type="term" value="C:cytosol"/>
    <property type="evidence" value="ECO:0007669"/>
    <property type="project" value="TreeGrafter"/>
</dbReference>
<reference evidence="1 2" key="1">
    <citation type="submission" date="2018-06" db="EMBL/GenBank/DDBJ databases">
        <authorList>
            <consortium name="Pathogen Informatics"/>
            <person name="Doyle S."/>
        </authorList>
    </citation>
    <scope>NUCLEOTIDE SEQUENCE [LARGE SCALE GENOMIC DNA]</scope>
    <source>
        <strain evidence="1 2">NCTC11343</strain>
    </source>
</reference>
<dbReference type="GO" id="GO:0016791">
    <property type="term" value="F:phosphatase activity"/>
    <property type="evidence" value="ECO:0007669"/>
    <property type="project" value="TreeGrafter"/>
</dbReference>
<accession>A0A2X2JE09</accession>
<dbReference type="PROSITE" id="PS01228">
    <property type="entry name" value="COF_1"/>
    <property type="match status" value="1"/>
</dbReference>
<sequence>MVLTQKSMIKAIFFDIDGTLLSFKTHQVPESTQQAFQLLKEKNIKVFVSTGRSYNQLGHIRYLDFDGYITFNGGYCVTKEQEVIYKNNIPQKDIRSLLDYAKKREDLTFSFMSEKEISLNQVTPEVQRMYEQVNVPTPPIRDYEKDFDLDSVMQVNVFINPEEEAEFMENVMPNSVASRWTPIFADVNPMGQSKKIGIDVFLDHFNFTLEETMSFGDGGNDITMLAHTHIGIAMGNANPEVKEIADYITDSVDENGIWNALKHFNII</sequence>
<dbReference type="EMBL" id="UAUU01000011">
    <property type="protein sequence ID" value="SPZ91964.1"/>
    <property type="molecule type" value="Genomic_DNA"/>
</dbReference>
<dbReference type="Pfam" id="PF08282">
    <property type="entry name" value="Hydrolase_3"/>
    <property type="match status" value="1"/>
</dbReference>
<dbReference type="PANTHER" id="PTHR10000">
    <property type="entry name" value="PHOSPHOSERINE PHOSPHATASE"/>
    <property type="match status" value="1"/>
</dbReference>
<dbReference type="SFLD" id="SFLDG01140">
    <property type="entry name" value="C2.B:_Phosphomannomutase_and_P"/>
    <property type="match status" value="1"/>
</dbReference>
<dbReference type="PANTHER" id="PTHR10000:SF25">
    <property type="entry name" value="PHOSPHATASE YKRA-RELATED"/>
    <property type="match status" value="1"/>
</dbReference>
<dbReference type="GO" id="GO:0000287">
    <property type="term" value="F:magnesium ion binding"/>
    <property type="evidence" value="ECO:0007669"/>
    <property type="project" value="TreeGrafter"/>
</dbReference>
<dbReference type="AlphaFoldDB" id="A0A2X2JE09"/>
<dbReference type="SFLD" id="SFLDS00003">
    <property type="entry name" value="Haloacid_Dehalogenase"/>
    <property type="match status" value="1"/>
</dbReference>
<dbReference type="SFLD" id="SFLDG01144">
    <property type="entry name" value="C2.B.4:_PGP_Like"/>
    <property type="match status" value="1"/>
</dbReference>
<dbReference type="GO" id="GO:0016853">
    <property type="term" value="F:isomerase activity"/>
    <property type="evidence" value="ECO:0007669"/>
    <property type="project" value="UniProtKB-KW"/>
</dbReference>
<dbReference type="SUPFAM" id="SSF56784">
    <property type="entry name" value="HAD-like"/>
    <property type="match status" value="1"/>
</dbReference>
<gene>
    <name evidence="1" type="ORF">NCTC11343_04013</name>
</gene>
<organism evidence="1 2">
    <name type="scientific">Sphingobacterium multivorum</name>
    <dbReference type="NCBI Taxonomy" id="28454"/>
    <lineage>
        <taxon>Bacteria</taxon>
        <taxon>Pseudomonadati</taxon>
        <taxon>Bacteroidota</taxon>
        <taxon>Sphingobacteriia</taxon>
        <taxon>Sphingobacteriales</taxon>
        <taxon>Sphingobacteriaceae</taxon>
        <taxon>Sphingobacterium</taxon>
    </lineage>
</organism>